<dbReference type="FunFam" id="3.40.50.720:FF:000084">
    <property type="entry name" value="Short-chain dehydrogenase reductase"/>
    <property type="match status" value="1"/>
</dbReference>
<dbReference type="PANTHER" id="PTHR43639">
    <property type="entry name" value="OXIDOREDUCTASE, SHORT-CHAIN DEHYDROGENASE/REDUCTASE FAMILY (AFU_ORTHOLOGUE AFUA_5G02870)"/>
    <property type="match status" value="1"/>
</dbReference>
<organism evidence="3">
    <name type="scientific">freshwater metagenome</name>
    <dbReference type="NCBI Taxonomy" id="449393"/>
    <lineage>
        <taxon>unclassified sequences</taxon>
        <taxon>metagenomes</taxon>
        <taxon>ecological metagenomes</taxon>
    </lineage>
</organism>
<proteinExistence type="inferred from homology"/>
<accession>A0A6J6BC11</accession>
<evidence type="ECO:0000256" key="2">
    <source>
        <dbReference type="ARBA" id="ARBA00023002"/>
    </source>
</evidence>
<dbReference type="NCBIfam" id="NF005559">
    <property type="entry name" value="PRK07231.1"/>
    <property type="match status" value="1"/>
</dbReference>
<evidence type="ECO:0000313" key="3">
    <source>
        <dbReference type="EMBL" id="CAB4536492.1"/>
    </source>
</evidence>
<dbReference type="EMBL" id="CAEZSK010000033">
    <property type="protein sequence ID" value="CAB4536492.1"/>
    <property type="molecule type" value="Genomic_DNA"/>
</dbReference>
<evidence type="ECO:0000256" key="1">
    <source>
        <dbReference type="ARBA" id="ARBA00006484"/>
    </source>
</evidence>
<dbReference type="InterPro" id="IPR020904">
    <property type="entry name" value="Sc_DH/Rdtase_CS"/>
</dbReference>
<comment type="similarity">
    <text evidence="1">Belongs to the short-chain dehydrogenases/reductases (SDR) family.</text>
</comment>
<dbReference type="Pfam" id="PF13561">
    <property type="entry name" value="adh_short_C2"/>
    <property type="match status" value="1"/>
</dbReference>
<dbReference type="InterPro" id="IPR002347">
    <property type="entry name" value="SDR_fam"/>
</dbReference>
<keyword evidence="2" id="KW-0560">Oxidoreductase</keyword>
<reference evidence="3" key="1">
    <citation type="submission" date="2020-05" db="EMBL/GenBank/DDBJ databases">
        <authorList>
            <person name="Chiriac C."/>
            <person name="Salcher M."/>
            <person name="Ghai R."/>
            <person name="Kavagutti S V."/>
        </authorList>
    </citation>
    <scope>NUCLEOTIDE SEQUENCE</scope>
</reference>
<dbReference type="Gene3D" id="3.40.50.720">
    <property type="entry name" value="NAD(P)-binding Rossmann-like Domain"/>
    <property type="match status" value="1"/>
</dbReference>
<dbReference type="PRINTS" id="PR00081">
    <property type="entry name" value="GDHRDH"/>
</dbReference>
<dbReference type="PANTHER" id="PTHR43639:SF1">
    <property type="entry name" value="SHORT-CHAIN DEHYDROGENASE_REDUCTASE FAMILY PROTEIN"/>
    <property type="match status" value="1"/>
</dbReference>
<dbReference type="PROSITE" id="PS00061">
    <property type="entry name" value="ADH_SHORT"/>
    <property type="match status" value="1"/>
</dbReference>
<dbReference type="PRINTS" id="PR00080">
    <property type="entry name" value="SDRFAMILY"/>
</dbReference>
<protein>
    <submittedName>
        <fullName evidence="3">Unannotated protein</fullName>
    </submittedName>
</protein>
<dbReference type="GO" id="GO:0016491">
    <property type="term" value="F:oxidoreductase activity"/>
    <property type="evidence" value="ECO:0007669"/>
    <property type="project" value="UniProtKB-KW"/>
</dbReference>
<gene>
    <name evidence="3" type="ORF">UFOPK1419_00383</name>
</gene>
<dbReference type="InterPro" id="IPR036291">
    <property type="entry name" value="NAD(P)-bd_dom_sf"/>
</dbReference>
<sequence length="261" mass="27969">MFDPLFNLNGKRVLVTGGAGSLGTLISKAFAERGADVTIQDVNQERIDEVRNAITSESGKAFSIAADLTDPAACSRVVEEANQLMGGLDIVINTAGINRRKPIIEVTEEDFNAIVSVNMKAIYFISQAAHPIMKAAGGGVIVNMSSLSARYSFNTISVYAATKAAVSSITRSTAREWAKDKIRVNCIEPSVIKTDFTKPLWGEPHRTKFFDETTPIGRLSNPDEIIGAVIFLATDASSYITGQSIVIDGGILSGGDWDSYA</sequence>
<dbReference type="SUPFAM" id="SSF51735">
    <property type="entry name" value="NAD(P)-binding Rossmann-fold domains"/>
    <property type="match status" value="1"/>
</dbReference>
<dbReference type="AlphaFoldDB" id="A0A6J6BC11"/>
<name>A0A6J6BC11_9ZZZZ</name>